<feature type="transmembrane region" description="Helical" evidence="1">
    <location>
        <begin position="37"/>
        <end position="54"/>
    </location>
</feature>
<keyword evidence="1" id="KW-0812">Transmembrane</keyword>
<dbReference type="RefSeq" id="WP_087458772.1">
    <property type="nucleotide sequence ID" value="NZ_CP021434.1"/>
</dbReference>
<keyword evidence="1" id="KW-0472">Membrane</keyword>
<reference evidence="3" key="1">
    <citation type="submission" date="2017-05" db="EMBL/GenBank/DDBJ databases">
        <authorList>
            <person name="Sung H."/>
        </authorList>
    </citation>
    <scope>NUCLEOTIDE SEQUENCE [LARGE SCALE GENOMIC DNA]</scope>
    <source>
        <strain evidence="3">AR23208</strain>
    </source>
</reference>
<sequence length="128" mass="14480">MTVFKVIPHIWQALLMFASGSICLYVLLIRTEKYNRLTIFSVTFGCYVLSFLMFCKHFDVLVAYYGMLLIMALIISPALFVAGIAVAYLRGPRLQKERMRVAFVMVLYLAGGTILFLGLVVLAARLMK</sequence>
<dbReference type="EMBL" id="CP021434">
    <property type="protein sequence ID" value="ARU63428.1"/>
    <property type="molecule type" value="Genomic_DNA"/>
</dbReference>
<evidence type="ECO:0000313" key="3">
    <source>
        <dbReference type="Proteomes" id="UP000195437"/>
    </source>
</evidence>
<dbReference type="Proteomes" id="UP000195437">
    <property type="component" value="Chromosome"/>
</dbReference>
<keyword evidence="1" id="KW-1133">Transmembrane helix</keyword>
<gene>
    <name evidence="2" type="ORF">CBW65_22350</name>
</gene>
<proteinExistence type="predicted"/>
<evidence type="ECO:0000313" key="2">
    <source>
        <dbReference type="EMBL" id="ARU63428.1"/>
    </source>
</evidence>
<feature type="transmembrane region" description="Helical" evidence="1">
    <location>
        <begin position="6"/>
        <end position="28"/>
    </location>
</feature>
<dbReference type="AlphaFoldDB" id="A0A1Y0IS38"/>
<keyword evidence="3" id="KW-1185">Reference proteome</keyword>
<evidence type="ECO:0000256" key="1">
    <source>
        <dbReference type="SAM" id="Phobius"/>
    </source>
</evidence>
<name>A0A1Y0IS38_9BACL</name>
<accession>A0A1Y0IS38</accession>
<protein>
    <submittedName>
        <fullName evidence="2">Uncharacterized protein</fullName>
    </submittedName>
</protein>
<organism evidence="2 3">
    <name type="scientific">Tumebacillus avium</name>
    <dbReference type="NCBI Taxonomy" id="1903704"/>
    <lineage>
        <taxon>Bacteria</taxon>
        <taxon>Bacillati</taxon>
        <taxon>Bacillota</taxon>
        <taxon>Bacilli</taxon>
        <taxon>Bacillales</taxon>
        <taxon>Alicyclobacillaceae</taxon>
        <taxon>Tumebacillus</taxon>
    </lineage>
</organism>
<dbReference type="KEGG" id="tum:CBW65_22350"/>
<feature type="transmembrane region" description="Helical" evidence="1">
    <location>
        <begin position="66"/>
        <end position="89"/>
    </location>
</feature>
<feature type="transmembrane region" description="Helical" evidence="1">
    <location>
        <begin position="101"/>
        <end position="124"/>
    </location>
</feature>